<name>A0A1X2H4T7_SYNRA</name>
<sequence length="94" mass="11002">MPCSPLLLYVLSYLPALPFRKEVTVLFGLDSVYNWRQVKHFSFSLIPRFLFPGRHGRQGPFPRKLNKVDDMSLSDSRCKAHLCQQKLLIVHFVR</sequence>
<accession>A0A1X2H4T7</accession>
<dbReference type="EMBL" id="MCGN01000009">
    <property type="protein sequence ID" value="ORY93402.1"/>
    <property type="molecule type" value="Genomic_DNA"/>
</dbReference>
<protein>
    <submittedName>
        <fullName evidence="1">Uncharacterized protein</fullName>
    </submittedName>
</protein>
<proteinExistence type="predicted"/>
<dbReference type="InParanoid" id="A0A1X2H4T7"/>
<comment type="caution">
    <text evidence="1">The sequence shown here is derived from an EMBL/GenBank/DDBJ whole genome shotgun (WGS) entry which is preliminary data.</text>
</comment>
<dbReference type="Proteomes" id="UP000242180">
    <property type="component" value="Unassembled WGS sequence"/>
</dbReference>
<organism evidence="1 2">
    <name type="scientific">Syncephalastrum racemosum</name>
    <name type="common">Filamentous fungus</name>
    <dbReference type="NCBI Taxonomy" id="13706"/>
    <lineage>
        <taxon>Eukaryota</taxon>
        <taxon>Fungi</taxon>
        <taxon>Fungi incertae sedis</taxon>
        <taxon>Mucoromycota</taxon>
        <taxon>Mucoromycotina</taxon>
        <taxon>Mucoromycetes</taxon>
        <taxon>Mucorales</taxon>
        <taxon>Syncephalastraceae</taxon>
        <taxon>Syncephalastrum</taxon>
    </lineage>
</organism>
<evidence type="ECO:0000313" key="2">
    <source>
        <dbReference type="Proteomes" id="UP000242180"/>
    </source>
</evidence>
<evidence type="ECO:0000313" key="1">
    <source>
        <dbReference type="EMBL" id="ORY93402.1"/>
    </source>
</evidence>
<gene>
    <name evidence="1" type="ORF">BCR43DRAFT_496883</name>
</gene>
<reference evidence="1 2" key="1">
    <citation type="submission" date="2016-07" db="EMBL/GenBank/DDBJ databases">
        <title>Pervasive Adenine N6-methylation of Active Genes in Fungi.</title>
        <authorList>
            <consortium name="DOE Joint Genome Institute"/>
            <person name="Mondo S.J."/>
            <person name="Dannebaum R.O."/>
            <person name="Kuo R.C."/>
            <person name="Labutti K."/>
            <person name="Haridas S."/>
            <person name="Kuo A."/>
            <person name="Salamov A."/>
            <person name="Ahrendt S.R."/>
            <person name="Lipzen A."/>
            <person name="Sullivan W."/>
            <person name="Andreopoulos W.B."/>
            <person name="Clum A."/>
            <person name="Lindquist E."/>
            <person name="Daum C."/>
            <person name="Ramamoorthy G.K."/>
            <person name="Gryganskyi A."/>
            <person name="Culley D."/>
            <person name="Magnuson J.K."/>
            <person name="James T.Y."/>
            <person name="O'Malley M.A."/>
            <person name="Stajich J.E."/>
            <person name="Spatafora J.W."/>
            <person name="Visel A."/>
            <person name="Grigoriev I.V."/>
        </authorList>
    </citation>
    <scope>NUCLEOTIDE SEQUENCE [LARGE SCALE GENOMIC DNA]</scope>
    <source>
        <strain evidence="1 2">NRRL 2496</strain>
    </source>
</reference>
<keyword evidence="2" id="KW-1185">Reference proteome</keyword>
<dbReference type="AlphaFoldDB" id="A0A1X2H4T7"/>